<dbReference type="Pfam" id="PF17921">
    <property type="entry name" value="Integrase_H2C2"/>
    <property type="match status" value="1"/>
</dbReference>
<keyword evidence="7" id="KW-0511">Multifunctional enzyme</keyword>
<dbReference type="InterPro" id="IPR001584">
    <property type="entry name" value="Integrase_cat-core"/>
</dbReference>
<keyword evidence="12" id="KW-1185">Reference proteome</keyword>
<dbReference type="SUPFAM" id="SSF53098">
    <property type="entry name" value="Ribonuclease H-like"/>
    <property type="match status" value="1"/>
</dbReference>
<dbReference type="FunFam" id="1.10.340.70:FF:000004">
    <property type="entry name" value="Retrovirus-related Pol polyprotein from transposon 297-like Protein"/>
    <property type="match status" value="1"/>
</dbReference>
<keyword evidence="6" id="KW-0695">RNA-directed DNA polymerase</keyword>
<evidence type="ECO:0000256" key="1">
    <source>
        <dbReference type="ARBA" id="ARBA00012493"/>
    </source>
</evidence>
<evidence type="ECO:0000256" key="7">
    <source>
        <dbReference type="ARBA" id="ARBA00023268"/>
    </source>
</evidence>
<dbReference type="Gene3D" id="2.40.70.10">
    <property type="entry name" value="Acid Proteases"/>
    <property type="match status" value="1"/>
</dbReference>
<dbReference type="CDD" id="cd09274">
    <property type="entry name" value="RNase_HI_RT_Ty3"/>
    <property type="match status" value="1"/>
</dbReference>
<proteinExistence type="predicted"/>
<dbReference type="GO" id="GO:0042575">
    <property type="term" value="C:DNA polymerase complex"/>
    <property type="evidence" value="ECO:0007669"/>
    <property type="project" value="UniProtKB-ARBA"/>
</dbReference>
<dbReference type="PROSITE" id="PS50878">
    <property type="entry name" value="RT_POL"/>
    <property type="match status" value="1"/>
</dbReference>
<dbReference type="GO" id="GO:0003964">
    <property type="term" value="F:RNA-directed DNA polymerase activity"/>
    <property type="evidence" value="ECO:0007669"/>
    <property type="project" value="UniProtKB-KW"/>
</dbReference>
<organism evidence="11 12">
    <name type="scientific">Nesidiocoris tenuis</name>
    <dbReference type="NCBI Taxonomy" id="355587"/>
    <lineage>
        <taxon>Eukaryota</taxon>
        <taxon>Metazoa</taxon>
        <taxon>Ecdysozoa</taxon>
        <taxon>Arthropoda</taxon>
        <taxon>Hexapoda</taxon>
        <taxon>Insecta</taxon>
        <taxon>Pterygota</taxon>
        <taxon>Neoptera</taxon>
        <taxon>Paraneoptera</taxon>
        <taxon>Hemiptera</taxon>
        <taxon>Heteroptera</taxon>
        <taxon>Panheteroptera</taxon>
        <taxon>Cimicomorpha</taxon>
        <taxon>Miridae</taxon>
        <taxon>Dicyphina</taxon>
        <taxon>Nesidiocoris</taxon>
    </lineage>
</organism>
<dbReference type="Pfam" id="PF00665">
    <property type="entry name" value="rve"/>
    <property type="match status" value="1"/>
</dbReference>
<evidence type="ECO:0000256" key="5">
    <source>
        <dbReference type="ARBA" id="ARBA00022759"/>
    </source>
</evidence>
<dbReference type="GO" id="GO:0015074">
    <property type="term" value="P:DNA integration"/>
    <property type="evidence" value="ECO:0007669"/>
    <property type="project" value="InterPro"/>
</dbReference>
<dbReference type="CDD" id="cd01647">
    <property type="entry name" value="RT_LTR"/>
    <property type="match status" value="1"/>
</dbReference>
<gene>
    <name evidence="11" type="ORF">NTEN_LOCUS16116</name>
</gene>
<reference evidence="11 12" key="1">
    <citation type="submission" date="2020-02" db="EMBL/GenBank/DDBJ databases">
        <authorList>
            <person name="Ferguson B K."/>
        </authorList>
    </citation>
    <scope>NUCLEOTIDE SEQUENCE [LARGE SCALE GENOMIC DNA]</scope>
</reference>
<evidence type="ECO:0000259" key="10">
    <source>
        <dbReference type="PROSITE" id="PS50994"/>
    </source>
</evidence>
<dbReference type="Gene3D" id="3.30.420.10">
    <property type="entry name" value="Ribonuclease H-like superfamily/Ribonuclease H"/>
    <property type="match status" value="1"/>
</dbReference>
<keyword evidence="4" id="KW-0540">Nuclease</keyword>
<keyword evidence="5" id="KW-0378">Hydrolase</keyword>
<dbReference type="InterPro" id="IPR000477">
    <property type="entry name" value="RT_dom"/>
</dbReference>
<sequence length="1387" mass="157473">MNLFVTLHGKLVTFHAAISAQNASIAKLAQSLATLVKGVGSPAQSSSSHVHVSFEKFDDTTETFQNYIDRLQAYFKVKQVAETEKADLFVSMLSPQLFALLKNLLYPATYEAKTYTELKEILGKHLNPAPLVIPSRHAFINRKQREGESISQYISELRKLASFCKYNENILNIMLRDVFVSGLRSKIILDRLFEEDDPELDKTISLASAIEKASEGTSEILSPIQLVNKVETRNKFSKSRKPIKTRNRQSTNSNQPPPRSSSKQRPITCLRCGIPNHKAPDCKVKNLFCNYCKMNTHALEACLRRKFARANVKRLEDIDDASEGESCYSELEEENFPVYSIQSSDNESSDCPPIFINTAVNGFKLRFELDCGTKRTIIPWTTFQKIIPGGKPVPAKFTLGMYNRSILHPMGTYDFNVTYNGITKLLTAVIVEKDLDLLFGREWMRAFGIAFKNVEAIQSVQDVPIKLNSILEKYNKIFSSEIGTVKNFEFDIKLKPNSRPVFQRARPIPFALRKRVEEELDRLVRENVLEKVDYSEWSSPVVPIVKPTGSIRLCGDYSSTVNPQVEITQHPFPGFEEAFQALRGGKRFTVLDVRSAFLHLPVSSKTSEILTLNTHRGLYRPKRLMYGTSPAPAVWQKFMESILKDAECTVVHDDVIITGRNDGEHLKRLEKVLQIFQQYDIKLNQPKCKFFSQKVKFLGYSVDSRGIHKTTEKIDAILKTKRPSTVKEVKAFLGLVSFYGRFFPHLASVAKPLYDLTRKAVDFEWTKRCEDSFEKIKKEITSERVLVHYDSTLPITVAVDASPYGLGAVLSHVIEGQERPIAFASRVLSDTEQRYSQIDKEALALKWGIFKFFNYLYGRRFTLITDHRPLLHIFGSKRKMPLLSATRMLHYSVQLQIFNFDVQYRKSEQHSNADALSRLPVASEQLFAEKDYTSVLHISQLNTLPITAKEIEAATLIDPELKPLYEDLRVGRSLGANNTEFSLHHGCIFYGIRVYIPKKFRHQILQELHQAHIGVVKMKGLARSYVYWPKINSDIESTTRNCQQCSDVARDPKKVPTHSWEAPDKPWERLHLDHAGPFLGHMFLLVIDAYSKWPEVHIVKSVQSSETIRVLDQLFSSFGLPEMVVSDNGTSFTSHDFQSYMKAQGIKHITSAPNHPSSNGQVERFVHVLKQKLRALRSSPGSLQEKLNTLLFAYRRAPHAVTNQSPARLMFGRDIRTRLDLLKPSLRKKKILPVSGVTKSFGLGEKVAVRVYNSPNRKWEYGSVISRDGLLNYTVDINGILVRRHVDQMRRAGENINSPPPAVITVPKFSHQLVVPASAEPALPTSSDAEPAPRKSRYSMAIQTTPTKTSPRQSLANSGPEPIPENAADQQLRRSERLVQKRQMQNS</sequence>
<dbReference type="PANTHER" id="PTHR37984:SF5">
    <property type="entry name" value="PROTEIN NYNRIN-LIKE"/>
    <property type="match status" value="1"/>
</dbReference>
<evidence type="ECO:0000313" key="12">
    <source>
        <dbReference type="Proteomes" id="UP000479000"/>
    </source>
</evidence>
<protein>
    <recommendedName>
        <fullName evidence="1">RNA-directed DNA polymerase</fullName>
        <ecNumber evidence="1">2.7.7.49</ecNumber>
    </recommendedName>
</protein>
<dbReference type="EMBL" id="CADCXU010023737">
    <property type="protein sequence ID" value="CAB0011123.1"/>
    <property type="molecule type" value="Genomic_DNA"/>
</dbReference>
<dbReference type="PANTHER" id="PTHR37984">
    <property type="entry name" value="PROTEIN CBG26694"/>
    <property type="match status" value="1"/>
</dbReference>
<feature type="compositionally biased region" description="Basic residues" evidence="8">
    <location>
        <begin position="235"/>
        <end position="247"/>
    </location>
</feature>
<dbReference type="FunFam" id="3.30.70.270:FF:000020">
    <property type="entry name" value="Transposon Tf2-6 polyprotein-like Protein"/>
    <property type="match status" value="1"/>
</dbReference>
<dbReference type="InterPro" id="IPR050951">
    <property type="entry name" value="Retrovirus_Pol_polyprotein"/>
</dbReference>
<dbReference type="InterPro" id="IPR021109">
    <property type="entry name" value="Peptidase_aspartic_dom_sf"/>
</dbReference>
<dbReference type="Pfam" id="PF17919">
    <property type="entry name" value="RT_RNaseH_2"/>
    <property type="match status" value="1"/>
</dbReference>
<dbReference type="Pfam" id="PF00078">
    <property type="entry name" value="RVT_1"/>
    <property type="match status" value="1"/>
</dbReference>
<dbReference type="InterPro" id="IPR012337">
    <property type="entry name" value="RNaseH-like_sf"/>
</dbReference>
<evidence type="ECO:0000256" key="8">
    <source>
        <dbReference type="SAM" id="MobiDB-lite"/>
    </source>
</evidence>
<dbReference type="GO" id="GO:0003676">
    <property type="term" value="F:nucleic acid binding"/>
    <property type="evidence" value="ECO:0007669"/>
    <property type="project" value="InterPro"/>
</dbReference>
<evidence type="ECO:0000256" key="3">
    <source>
        <dbReference type="ARBA" id="ARBA00022695"/>
    </source>
</evidence>
<dbReference type="GO" id="GO:0004519">
    <property type="term" value="F:endonuclease activity"/>
    <property type="evidence" value="ECO:0007669"/>
    <property type="project" value="UniProtKB-KW"/>
</dbReference>
<dbReference type="InterPro" id="IPR043128">
    <property type="entry name" value="Rev_trsase/Diguanyl_cyclase"/>
</dbReference>
<feature type="compositionally biased region" description="Polar residues" evidence="8">
    <location>
        <begin position="1341"/>
        <end position="1357"/>
    </location>
</feature>
<dbReference type="Gene3D" id="3.10.10.10">
    <property type="entry name" value="HIV Type 1 Reverse Transcriptase, subunit A, domain 1"/>
    <property type="match status" value="1"/>
</dbReference>
<keyword evidence="5" id="KW-0255">Endonuclease</keyword>
<evidence type="ECO:0000259" key="9">
    <source>
        <dbReference type="PROSITE" id="PS50878"/>
    </source>
</evidence>
<feature type="region of interest" description="Disordered" evidence="8">
    <location>
        <begin position="1319"/>
        <end position="1387"/>
    </location>
</feature>
<feature type="domain" description="Integrase catalytic" evidence="10">
    <location>
        <begin position="1062"/>
        <end position="1214"/>
    </location>
</feature>
<feature type="domain" description="Reverse transcriptase" evidence="9">
    <location>
        <begin position="525"/>
        <end position="702"/>
    </location>
</feature>
<dbReference type="Gene3D" id="3.30.70.270">
    <property type="match status" value="2"/>
</dbReference>
<keyword evidence="2" id="KW-0808">Transferase</keyword>
<dbReference type="SUPFAM" id="SSF56672">
    <property type="entry name" value="DNA/RNA polymerases"/>
    <property type="match status" value="1"/>
</dbReference>
<accession>A0A6H5HCN0</accession>
<dbReference type="PROSITE" id="PS50994">
    <property type="entry name" value="INTEGRASE"/>
    <property type="match status" value="1"/>
</dbReference>
<feature type="region of interest" description="Disordered" evidence="8">
    <location>
        <begin position="233"/>
        <end position="265"/>
    </location>
</feature>
<dbReference type="Gene3D" id="1.10.340.70">
    <property type="match status" value="1"/>
</dbReference>
<dbReference type="FunFam" id="3.30.420.10:FF:000063">
    <property type="entry name" value="Retrovirus-related Pol polyprotein from transposon 297-like Protein"/>
    <property type="match status" value="1"/>
</dbReference>
<dbReference type="InterPro" id="IPR041577">
    <property type="entry name" value="RT_RNaseH_2"/>
</dbReference>
<dbReference type="OrthoDB" id="6625515at2759"/>
<evidence type="ECO:0000256" key="4">
    <source>
        <dbReference type="ARBA" id="ARBA00022722"/>
    </source>
</evidence>
<keyword evidence="3" id="KW-0548">Nucleotidyltransferase</keyword>
<evidence type="ECO:0000256" key="2">
    <source>
        <dbReference type="ARBA" id="ARBA00022679"/>
    </source>
</evidence>
<evidence type="ECO:0000313" key="11">
    <source>
        <dbReference type="EMBL" id="CAB0011123.1"/>
    </source>
</evidence>
<dbReference type="InterPro" id="IPR036397">
    <property type="entry name" value="RNaseH_sf"/>
</dbReference>
<name>A0A6H5HCN0_9HEMI</name>
<dbReference type="Proteomes" id="UP000479000">
    <property type="component" value="Unassembled WGS sequence"/>
</dbReference>
<dbReference type="InterPro" id="IPR041588">
    <property type="entry name" value="Integrase_H2C2"/>
</dbReference>
<evidence type="ECO:0000256" key="6">
    <source>
        <dbReference type="ARBA" id="ARBA00022918"/>
    </source>
</evidence>
<dbReference type="EC" id="2.7.7.49" evidence="1"/>
<dbReference type="SUPFAM" id="SSF50630">
    <property type="entry name" value="Acid proteases"/>
    <property type="match status" value="1"/>
</dbReference>
<dbReference type="FunFam" id="3.10.20.370:FF:000001">
    <property type="entry name" value="Retrovirus-related Pol polyprotein from transposon 17.6-like protein"/>
    <property type="match status" value="1"/>
</dbReference>
<dbReference type="InterPro" id="IPR043502">
    <property type="entry name" value="DNA/RNA_pol_sf"/>
</dbReference>